<keyword evidence="10" id="KW-1185">Reference proteome</keyword>
<dbReference type="InterPro" id="IPR051202">
    <property type="entry name" value="Peptidase_C40"/>
</dbReference>
<evidence type="ECO:0000256" key="3">
    <source>
        <dbReference type="ARBA" id="ARBA00022801"/>
    </source>
</evidence>
<dbReference type="RefSeq" id="WP_217064819.1">
    <property type="nucleotide sequence ID" value="NZ_JAHQCS010000055.1"/>
</dbReference>
<evidence type="ECO:0000313" key="10">
    <source>
        <dbReference type="Proteomes" id="UP000784880"/>
    </source>
</evidence>
<keyword evidence="1" id="KW-0645">Protease</keyword>
<evidence type="ECO:0000313" key="9">
    <source>
        <dbReference type="EMBL" id="MBU9710927.1"/>
    </source>
</evidence>
<feature type="coiled-coil region" evidence="5">
    <location>
        <begin position="169"/>
        <end position="248"/>
    </location>
</feature>
<gene>
    <name evidence="9" type="ORF">KS419_04150</name>
</gene>
<evidence type="ECO:0000256" key="1">
    <source>
        <dbReference type="ARBA" id="ARBA00022670"/>
    </source>
</evidence>
<feature type="coiled-coil region" evidence="5">
    <location>
        <begin position="31"/>
        <end position="114"/>
    </location>
</feature>
<feature type="chain" id="PRO_5045757571" evidence="7">
    <location>
        <begin position="22"/>
        <end position="419"/>
    </location>
</feature>
<dbReference type="PANTHER" id="PTHR47053">
    <property type="entry name" value="MUREIN DD-ENDOPEPTIDASE MEPH-RELATED"/>
    <property type="match status" value="1"/>
</dbReference>
<dbReference type="InterPro" id="IPR000064">
    <property type="entry name" value="NLP_P60_dom"/>
</dbReference>
<name>A0ABS6JB69_9BACI</name>
<dbReference type="Pfam" id="PF24568">
    <property type="entry name" value="CC_PcsB"/>
    <property type="match status" value="1"/>
</dbReference>
<sequence length="419" mass="46817">MLRRKVFILSTVVVMGLSSFAVVPPVSAERISDLEREQAQIQEERSALKSDLSELEEKLAEVMTELEEITEQIQRLEEAIEDNKIVMEETAEEISIAEAEIEVLQGEIDILQADVDKRFELLKDRAASYQKSGGNINYIEVIFGARSFGDFIERVIAIATIARADNEFIEQLEANIFEIEEKQAVVEEKLDELQALNTELEGMHHHLMDQQELNDELREELKQKEKKNKELMDELKAEDSDLAAREAQIRRTIDERRAAERAARAAATQTTSSNSTTAVASTSSSGQTFSGNVGTVINAGNRYIGNSVYVFGGGRNAYDIANGRFDCSAFTRWAFSQAGITLGYNTDAQARQGRQVPASEMRPGDLVFFDTYKRNGHVGIYIGNGQFIGSQSSTGVAIASMNNSYYKRTFKGHVRRIIE</sequence>
<protein>
    <submittedName>
        <fullName evidence="9">C40 family peptidase</fullName>
    </submittedName>
</protein>
<comment type="caution">
    <text evidence="9">The sequence shown here is derived from an EMBL/GenBank/DDBJ whole genome shotgun (WGS) entry which is preliminary data.</text>
</comment>
<dbReference type="EMBL" id="JAHQCS010000055">
    <property type="protein sequence ID" value="MBU9710927.1"/>
    <property type="molecule type" value="Genomic_DNA"/>
</dbReference>
<feature type="signal peptide" evidence="7">
    <location>
        <begin position="1"/>
        <end position="21"/>
    </location>
</feature>
<feature type="compositionally biased region" description="Low complexity" evidence="6">
    <location>
        <begin position="264"/>
        <end position="285"/>
    </location>
</feature>
<evidence type="ECO:0000256" key="7">
    <source>
        <dbReference type="SAM" id="SignalP"/>
    </source>
</evidence>
<dbReference type="PROSITE" id="PS51935">
    <property type="entry name" value="NLPC_P60"/>
    <property type="match status" value="1"/>
</dbReference>
<keyword evidence="4" id="KW-0788">Thiol protease</keyword>
<keyword evidence="5" id="KW-0175">Coiled coil</keyword>
<dbReference type="Proteomes" id="UP000784880">
    <property type="component" value="Unassembled WGS sequence"/>
</dbReference>
<feature type="region of interest" description="Disordered" evidence="6">
    <location>
        <begin position="256"/>
        <end position="291"/>
    </location>
</feature>
<evidence type="ECO:0000259" key="8">
    <source>
        <dbReference type="PROSITE" id="PS51935"/>
    </source>
</evidence>
<proteinExistence type="predicted"/>
<reference evidence="9 10" key="1">
    <citation type="submission" date="2021-06" db="EMBL/GenBank/DDBJ databases">
        <title>Bacillus sp. RD4P76, an endophyte from a halophyte.</title>
        <authorList>
            <person name="Sun J.-Q."/>
        </authorList>
    </citation>
    <scope>NUCLEOTIDE SEQUENCE [LARGE SCALE GENOMIC DNA]</scope>
    <source>
        <strain evidence="9 10">CGMCC 1.15917</strain>
    </source>
</reference>
<evidence type="ECO:0000256" key="6">
    <source>
        <dbReference type="SAM" id="MobiDB-lite"/>
    </source>
</evidence>
<accession>A0ABS6JB69</accession>
<dbReference type="Pfam" id="PF00877">
    <property type="entry name" value="NLPC_P60"/>
    <property type="match status" value="1"/>
</dbReference>
<dbReference type="PANTHER" id="PTHR47053:SF1">
    <property type="entry name" value="MUREIN DD-ENDOPEPTIDASE MEPH-RELATED"/>
    <property type="match status" value="1"/>
</dbReference>
<keyword evidence="2 7" id="KW-0732">Signal</keyword>
<keyword evidence="3" id="KW-0378">Hydrolase</keyword>
<evidence type="ECO:0000256" key="4">
    <source>
        <dbReference type="ARBA" id="ARBA00022807"/>
    </source>
</evidence>
<organism evidence="9 10">
    <name type="scientific">Evansella tamaricis</name>
    <dbReference type="NCBI Taxonomy" id="2069301"/>
    <lineage>
        <taxon>Bacteria</taxon>
        <taxon>Bacillati</taxon>
        <taxon>Bacillota</taxon>
        <taxon>Bacilli</taxon>
        <taxon>Bacillales</taxon>
        <taxon>Bacillaceae</taxon>
        <taxon>Evansella</taxon>
    </lineage>
</organism>
<evidence type="ECO:0000256" key="5">
    <source>
        <dbReference type="SAM" id="Coils"/>
    </source>
</evidence>
<dbReference type="InterPro" id="IPR057309">
    <property type="entry name" value="PcsB_CC"/>
</dbReference>
<evidence type="ECO:0000256" key="2">
    <source>
        <dbReference type="ARBA" id="ARBA00022729"/>
    </source>
</evidence>
<feature type="domain" description="NlpC/P60" evidence="8">
    <location>
        <begin position="290"/>
        <end position="418"/>
    </location>
</feature>